<comment type="caution">
    <text evidence="6">The sequence shown here is derived from an EMBL/GenBank/DDBJ whole genome shotgun (WGS) entry which is preliminary data.</text>
</comment>
<protein>
    <submittedName>
        <fullName evidence="6">Uncharacterized protein</fullName>
    </submittedName>
</protein>
<evidence type="ECO:0000256" key="3">
    <source>
        <dbReference type="ARBA" id="ARBA00022989"/>
    </source>
</evidence>
<evidence type="ECO:0000256" key="4">
    <source>
        <dbReference type="ARBA" id="ARBA00023136"/>
    </source>
</evidence>
<feature type="transmembrane region" description="Helical" evidence="5">
    <location>
        <begin position="47"/>
        <end position="66"/>
    </location>
</feature>
<evidence type="ECO:0000256" key="5">
    <source>
        <dbReference type="SAM" id="Phobius"/>
    </source>
</evidence>
<organism evidence="6 7">
    <name type="scientific">Zasmidium cellare</name>
    <name type="common">Wine cellar mold</name>
    <name type="synonym">Racodium cellare</name>
    <dbReference type="NCBI Taxonomy" id="395010"/>
    <lineage>
        <taxon>Eukaryota</taxon>
        <taxon>Fungi</taxon>
        <taxon>Dikarya</taxon>
        <taxon>Ascomycota</taxon>
        <taxon>Pezizomycotina</taxon>
        <taxon>Dothideomycetes</taxon>
        <taxon>Dothideomycetidae</taxon>
        <taxon>Mycosphaerellales</taxon>
        <taxon>Mycosphaerellaceae</taxon>
        <taxon>Zasmidium</taxon>
    </lineage>
</organism>
<dbReference type="PANTHER" id="PTHR23423">
    <property type="entry name" value="ORGANIC SOLUTE TRANSPORTER-RELATED"/>
    <property type="match status" value="1"/>
</dbReference>
<evidence type="ECO:0000313" key="6">
    <source>
        <dbReference type="EMBL" id="KAK4505404.1"/>
    </source>
</evidence>
<comment type="subcellular location">
    <subcellularLocation>
        <location evidence="1">Membrane</location>
        <topology evidence="1">Multi-pass membrane protein</topology>
    </subcellularLocation>
</comment>
<keyword evidence="3 5" id="KW-1133">Transmembrane helix</keyword>
<dbReference type="Pfam" id="PF03619">
    <property type="entry name" value="Solute_trans_a"/>
    <property type="match status" value="1"/>
</dbReference>
<evidence type="ECO:0000256" key="2">
    <source>
        <dbReference type="ARBA" id="ARBA00022692"/>
    </source>
</evidence>
<proteinExistence type="predicted"/>
<feature type="transmembrane region" description="Helical" evidence="5">
    <location>
        <begin position="120"/>
        <end position="143"/>
    </location>
</feature>
<accession>A0ABR0EUV6</accession>
<gene>
    <name evidence="6" type="ORF">PRZ48_003367</name>
</gene>
<keyword evidence="2 5" id="KW-0812">Transmembrane</keyword>
<dbReference type="SMART" id="SM01417">
    <property type="entry name" value="Solute_trans_a"/>
    <property type="match status" value="1"/>
</dbReference>
<evidence type="ECO:0000256" key="1">
    <source>
        <dbReference type="ARBA" id="ARBA00004141"/>
    </source>
</evidence>
<dbReference type="EMBL" id="JAXOVC010000002">
    <property type="protein sequence ID" value="KAK4505404.1"/>
    <property type="molecule type" value="Genomic_DNA"/>
</dbReference>
<evidence type="ECO:0000313" key="7">
    <source>
        <dbReference type="Proteomes" id="UP001305779"/>
    </source>
</evidence>
<feature type="transmembrane region" description="Helical" evidence="5">
    <location>
        <begin position="86"/>
        <end position="108"/>
    </location>
</feature>
<sequence length="281" mass="31791">MFIVPYYCLFSWLSIKKAGKGLGIGGGSNAETLDTAERRLQWYRNNWAAIFRYVPVSVGVAVASNITDAVGVYCPFGTTSFHFAKVYLEIISNISVSVAVTAIFGLYANIKTPLAIHKPLHKLLCFKIVVFFGFVVSIVFLVLGFTKALDPTPTMSYGDMKSIQPMILCIAMVPISVYFHYAYSWQEYRLGATHRPIRDTSEGNQSEMEHYQGGLLGWRAFVQALSWMEVLRGIVFTFKMFSEFQHERDEDTTYYETTAATELLTQGTTRYEPYSSRNLEV</sequence>
<keyword evidence="7" id="KW-1185">Reference proteome</keyword>
<keyword evidence="4 5" id="KW-0472">Membrane</keyword>
<reference evidence="6 7" key="1">
    <citation type="journal article" date="2023" name="G3 (Bethesda)">
        <title>A chromosome-level genome assembly of Zasmidium syzygii isolated from banana leaves.</title>
        <authorList>
            <person name="van Westerhoven A.C."/>
            <person name="Mehrabi R."/>
            <person name="Talebi R."/>
            <person name="Steentjes M.B.F."/>
            <person name="Corcolon B."/>
            <person name="Chong P.A."/>
            <person name="Kema G.H.J."/>
            <person name="Seidl M.F."/>
        </authorList>
    </citation>
    <scope>NUCLEOTIDE SEQUENCE [LARGE SCALE GENOMIC DNA]</scope>
    <source>
        <strain evidence="6 7">P124</strain>
    </source>
</reference>
<feature type="transmembrane region" description="Helical" evidence="5">
    <location>
        <begin position="163"/>
        <end position="183"/>
    </location>
</feature>
<dbReference type="InterPro" id="IPR005178">
    <property type="entry name" value="Ostalpha/TMEM184C"/>
</dbReference>
<dbReference type="Proteomes" id="UP001305779">
    <property type="component" value="Unassembled WGS sequence"/>
</dbReference>
<name>A0ABR0EUV6_ZASCE</name>